<dbReference type="OrthoDB" id="5213630at2759"/>
<evidence type="ECO:0000313" key="4">
    <source>
        <dbReference type="Proteomes" id="UP001140502"/>
    </source>
</evidence>
<keyword evidence="1" id="KW-0175">Coiled coil</keyword>
<organism evidence="3 4">
    <name type="scientific">Fusarium piperis</name>
    <dbReference type="NCBI Taxonomy" id="1435070"/>
    <lineage>
        <taxon>Eukaryota</taxon>
        <taxon>Fungi</taxon>
        <taxon>Dikarya</taxon>
        <taxon>Ascomycota</taxon>
        <taxon>Pezizomycotina</taxon>
        <taxon>Sordariomycetes</taxon>
        <taxon>Hypocreomycetidae</taxon>
        <taxon>Hypocreales</taxon>
        <taxon>Nectriaceae</taxon>
        <taxon>Fusarium</taxon>
        <taxon>Fusarium solani species complex</taxon>
    </lineage>
</organism>
<reference evidence="3" key="1">
    <citation type="submission" date="2022-10" db="EMBL/GenBank/DDBJ databases">
        <title>Tapping the CABI collections for fungal endophytes: first genome assemblies for Collariella, Neodidymelliopsis, Ascochyta clinopodiicola, Didymella pomorum, Didymosphaeria variabile, Neocosmospora piperis and Neocucurbitaria cava.</title>
        <authorList>
            <person name="Hill R."/>
        </authorList>
    </citation>
    <scope>NUCLEOTIDE SEQUENCE</scope>
    <source>
        <strain evidence="3">IMI 366586</strain>
    </source>
</reference>
<evidence type="ECO:0000313" key="3">
    <source>
        <dbReference type="EMBL" id="KAJ4310753.1"/>
    </source>
</evidence>
<comment type="caution">
    <text evidence="3">The sequence shown here is derived from an EMBL/GenBank/DDBJ whole genome shotgun (WGS) entry which is preliminary data.</text>
</comment>
<dbReference type="Proteomes" id="UP001140502">
    <property type="component" value="Unassembled WGS sequence"/>
</dbReference>
<feature type="coiled-coil region" evidence="1">
    <location>
        <begin position="153"/>
        <end position="180"/>
    </location>
</feature>
<dbReference type="AlphaFoldDB" id="A0A9W8TFK0"/>
<sequence length="473" mass="53703">MSSQPQHYDTSASHGHRTPCPPEPPSRPLEIMEEQLGSTRDDDTIRAASQSLHDVQLDQTASSNNYEHEPQEQDQDQERFDEWTVEDILNIQQQNYQAFIQEIRATNAEHRRLSRKLMRQDMSTNFNQGFQRIMSFFTNWTKQFTQHRLVAKVAALEEQLKFAGRQNQQLGDEYKEMRARHNNVCTKLDKALRERDEQRRLVDGGTLANSSKVTDDVITDLWTILAYNIRTLAHSLAKSLPSEPVDAVAKARLSWISQLYLEHLQDEEYRELVLQGYLWSMVNDTVFDAGIRIWGGPGLADLKTIQDNLVDRLSLQDAQERREICQHAARWLAQGSGILNQLWGCEPAGVMALANMETGRLMTFLSVQETGTEGASRVRDQISAIVQCAVELDQMLMCSKALFQVHWKDQCQDSSKPQLFNPNTMDALCSENDLSSESAVEMVISPFLSKAGNADGQNYECSMVLAKATVVCD</sequence>
<feature type="region of interest" description="Disordered" evidence="2">
    <location>
        <begin position="1"/>
        <end position="52"/>
    </location>
</feature>
<protein>
    <submittedName>
        <fullName evidence="3">Uncharacterized protein</fullName>
    </submittedName>
</protein>
<evidence type="ECO:0000256" key="2">
    <source>
        <dbReference type="SAM" id="MobiDB-lite"/>
    </source>
</evidence>
<evidence type="ECO:0000256" key="1">
    <source>
        <dbReference type="SAM" id="Coils"/>
    </source>
</evidence>
<gene>
    <name evidence="3" type="ORF">N0V84_010809</name>
</gene>
<keyword evidence="4" id="KW-1185">Reference proteome</keyword>
<name>A0A9W8TFK0_9HYPO</name>
<feature type="compositionally biased region" description="Polar residues" evidence="2">
    <location>
        <begin position="1"/>
        <end position="13"/>
    </location>
</feature>
<accession>A0A9W8TFK0</accession>
<proteinExistence type="predicted"/>
<dbReference type="EMBL" id="JAPEUR010000362">
    <property type="protein sequence ID" value="KAJ4310753.1"/>
    <property type="molecule type" value="Genomic_DNA"/>
</dbReference>